<dbReference type="OrthoDB" id="4158087at2759"/>
<name>A0A2J6RI36_HYAVF</name>
<dbReference type="EMBL" id="KZ613948">
    <property type="protein sequence ID" value="PMD38171.1"/>
    <property type="molecule type" value="Genomic_DNA"/>
</dbReference>
<organism evidence="1 2">
    <name type="scientific">Hyaloscypha variabilis (strain UAMH 11265 / GT02V1 / F)</name>
    <name type="common">Meliniomyces variabilis</name>
    <dbReference type="NCBI Taxonomy" id="1149755"/>
    <lineage>
        <taxon>Eukaryota</taxon>
        <taxon>Fungi</taxon>
        <taxon>Dikarya</taxon>
        <taxon>Ascomycota</taxon>
        <taxon>Pezizomycotina</taxon>
        <taxon>Leotiomycetes</taxon>
        <taxon>Helotiales</taxon>
        <taxon>Hyaloscyphaceae</taxon>
        <taxon>Hyaloscypha</taxon>
        <taxon>Hyaloscypha variabilis</taxon>
    </lineage>
</organism>
<protein>
    <recommendedName>
        <fullName evidence="3">Transcription factor domain-containing protein</fullName>
    </recommendedName>
</protein>
<dbReference type="PANTHER" id="PTHR37540:SF5">
    <property type="entry name" value="TRANSCRIPTION FACTOR DOMAIN-CONTAINING PROTEIN"/>
    <property type="match status" value="1"/>
</dbReference>
<evidence type="ECO:0000313" key="2">
    <source>
        <dbReference type="Proteomes" id="UP000235786"/>
    </source>
</evidence>
<dbReference type="InterPro" id="IPR021858">
    <property type="entry name" value="Fun_TF"/>
</dbReference>
<feature type="non-terminal residue" evidence="1">
    <location>
        <position position="545"/>
    </location>
</feature>
<reference evidence="1 2" key="1">
    <citation type="submission" date="2016-04" db="EMBL/GenBank/DDBJ databases">
        <title>A degradative enzymes factory behind the ericoid mycorrhizal symbiosis.</title>
        <authorList>
            <consortium name="DOE Joint Genome Institute"/>
            <person name="Martino E."/>
            <person name="Morin E."/>
            <person name="Grelet G."/>
            <person name="Kuo A."/>
            <person name="Kohler A."/>
            <person name="Daghino S."/>
            <person name="Barry K."/>
            <person name="Choi C."/>
            <person name="Cichocki N."/>
            <person name="Clum A."/>
            <person name="Copeland A."/>
            <person name="Hainaut M."/>
            <person name="Haridas S."/>
            <person name="Labutti K."/>
            <person name="Lindquist E."/>
            <person name="Lipzen A."/>
            <person name="Khouja H.-R."/>
            <person name="Murat C."/>
            <person name="Ohm R."/>
            <person name="Olson A."/>
            <person name="Spatafora J."/>
            <person name="Veneault-Fourrey C."/>
            <person name="Henrissat B."/>
            <person name="Grigoriev I."/>
            <person name="Martin F."/>
            <person name="Perotto S."/>
        </authorList>
    </citation>
    <scope>NUCLEOTIDE SEQUENCE [LARGE SCALE GENOMIC DNA]</scope>
    <source>
        <strain evidence="1 2">F</strain>
    </source>
</reference>
<proteinExistence type="predicted"/>
<gene>
    <name evidence="1" type="ORF">L207DRAFT_567882</name>
</gene>
<dbReference type="PANTHER" id="PTHR37540">
    <property type="entry name" value="TRANSCRIPTION FACTOR (ACR-2), PUTATIVE-RELATED-RELATED"/>
    <property type="match status" value="1"/>
</dbReference>
<dbReference type="AlphaFoldDB" id="A0A2J6RI36"/>
<dbReference type="Proteomes" id="UP000235786">
    <property type="component" value="Unassembled WGS sequence"/>
</dbReference>
<evidence type="ECO:0000313" key="1">
    <source>
        <dbReference type="EMBL" id="PMD38171.1"/>
    </source>
</evidence>
<evidence type="ECO:0008006" key="3">
    <source>
        <dbReference type="Google" id="ProtNLM"/>
    </source>
</evidence>
<dbReference type="Pfam" id="PF11951">
    <property type="entry name" value="Fungal_trans_2"/>
    <property type="match status" value="1"/>
</dbReference>
<keyword evidence="2" id="KW-1185">Reference proteome</keyword>
<sequence length="545" mass="61149">MHRADGPHRMDNRKSLAYHRSLILLRFLNMALATGKSNLPSSKAGMDRDHIFLRMQNPTIRPPKSKKDAFQFIHIHQASGKPDAAGGSKIRSHIKRNEHDTRRRREKRCPHTKVALRSRQYTGTAYTRRGLVATQTFVGIPRLQTPPPTPPSLSRSVSIRKLPGFALDSQDNGAFPPFLGGEVVCFGCGELILPFLPNEEQRRDGSYGTSQALFSYSSYDPFDCAAVGINHRMHELIHYFIFHFGVPTNPPIYNKDGLPHLMDLLQVTSSLSDAASVHAIVALAASHRAMKDSSTRLGLGEAYYHNMEGVRLLNKKFDDPEKALSTTAMFAATILAMGGAYLGDDKATDAHYQGIIKMVKLRGGVDTLPRSLAALIFTRIIVYMAWQHKTEAPFPMYKSQFRENLMPASAVDICNISESVTSPASQHYPSTRLAGSPFPNNLLESFLWGDLFIVACDLLGLSYTLDLHMREPSRIGRLQREYFEDTFAATQHGQVAFPYPDDTKIVKTTSYYRQHCWRTASIVYVNTALRTMYPGTKYMKELTTE</sequence>
<accession>A0A2J6RI36</accession>